<dbReference type="OrthoDB" id="425190at2759"/>
<dbReference type="CDD" id="cd00190">
    <property type="entry name" value="Tryp_SPc"/>
    <property type="match status" value="1"/>
</dbReference>
<evidence type="ECO:0000256" key="5">
    <source>
        <dbReference type="ARBA" id="ARBA00023157"/>
    </source>
</evidence>
<dbReference type="Pfam" id="PF00089">
    <property type="entry name" value="Trypsin"/>
    <property type="match status" value="1"/>
</dbReference>
<keyword evidence="1 7" id="KW-0645">Protease</keyword>
<dbReference type="SUPFAM" id="SSF50494">
    <property type="entry name" value="Trypsin-like serine proteases"/>
    <property type="match status" value="1"/>
</dbReference>
<dbReference type="PROSITE" id="PS00135">
    <property type="entry name" value="TRYPSIN_SER"/>
    <property type="match status" value="1"/>
</dbReference>
<comment type="similarity">
    <text evidence="6 8">Belongs to the peptidase S1 family. CLIP subfamily.</text>
</comment>
<dbReference type="PROSITE" id="PS50240">
    <property type="entry name" value="TRYPSIN_DOM"/>
    <property type="match status" value="1"/>
</dbReference>
<comment type="domain">
    <text evidence="8">The clip domain consists of 35-55 residues which are 'knitted' together usually by 3 conserved disulfide bonds forming a clip-like compact structure.</text>
</comment>
<dbReference type="InterPro" id="IPR009003">
    <property type="entry name" value="Peptidase_S1_PA"/>
</dbReference>
<dbReference type="SMART" id="SM00680">
    <property type="entry name" value="CLIP"/>
    <property type="match status" value="1"/>
</dbReference>
<dbReference type="EC" id="3.4.21.-" evidence="7"/>
<protein>
    <recommendedName>
        <fullName evidence="8">CLIP domain-containing serine protease</fullName>
        <ecNumber evidence="7">3.4.21.-</ecNumber>
    </recommendedName>
</protein>
<dbReference type="PANTHER" id="PTHR24252:SF7">
    <property type="entry name" value="HYALIN"/>
    <property type="match status" value="1"/>
</dbReference>
<evidence type="ECO:0000256" key="4">
    <source>
        <dbReference type="ARBA" id="ARBA00022825"/>
    </source>
</evidence>
<dbReference type="PROSITE" id="PS51888">
    <property type="entry name" value="CLIP"/>
    <property type="match status" value="1"/>
</dbReference>
<feature type="chain" id="PRO_5027149938" description="CLIP domain-containing serine protease" evidence="8">
    <location>
        <begin position="27"/>
        <end position="376"/>
    </location>
</feature>
<dbReference type="GO" id="GO:0004252">
    <property type="term" value="F:serine-type endopeptidase activity"/>
    <property type="evidence" value="ECO:0007669"/>
    <property type="project" value="UniProtKB-UniRule"/>
</dbReference>
<gene>
    <name evidence="13" type="primary">LOC115882279</name>
</gene>
<evidence type="ECO:0000256" key="8">
    <source>
        <dbReference type="RuleBase" id="RU366078"/>
    </source>
</evidence>
<keyword evidence="4 7" id="KW-0720">Serine protease</keyword>
<feature type="domain" description="Clip" evidence="11">
    <location>
        <begin position="32"/>
        <end position="85"/>
    </location>
</feature>
<dbReference type="AlphaFoldDB" id="A0A6J2XZA8"/>
<feature type="domain" description="Peptidase S1" evidence="10">
    <location>
        <begin position="132"/>
        <end position="376"/>
    </location>
</feature>
<dbReference type="InParanoid" id="A0A6J2XZA8"/>
<evidence type="ECO:0000259" key="10">
    <source>
        <dbReference type="PROSITE" id="PS50240"/>
    </source>
</evidence>
<dbReference type="PANTHER" id="PTHR24252">
    <property type="entry name" value="ACROSIN-RELATED"/>
    <property type="match status" value="1"/>
</dbReference>
<dbReference type="PRINTS" id="PR00722">
    <property type="entry name" value="CHYMOTRYPSIN"/>
</dbReference>
<evidence type="ECO:0000256" key="3">
    <source>
        <dbReference type="ARBA" id="ARBA00022801"/>
    </source>
</evidence>
<dbReference type="Gene3D" id="3.30.1640.30">
    <property type="match status" value="1"/>
</dbReference>
<dbReference type="InterPro" id="IPR001254">
    <property type="entry name" value="Trypsin_dom"/>
</dbReference>
<evidence type="ECO:0000313" key="13">
    <source>
        <dbReference type="RefSeq" id="XP_030756105.1"/>
    </source>
</evidence>
<dbReference type="KEGG" id="soy:115882279"/>
<dbReference type="GO" id="GO:0005576">
    <property type="term" value="C:extracellular region"/>
    <property type="evidence" value="ECO:0007669"/>
    <property type="project" value="UniProtKB-SubCell"/>
</dbReference>
<dbReference type="GO" id="GO:0006508">
    <property type="term" value="P:proteolysis"/>
    <property type="evidence" value="ECO:0007669"/>
    <property type="project" value="UniProtKB-KW"/>
</dbReference>
<organism evidence="12 13">
    <name type="scientific">Sitophilus oryzae</name>
    <name type="common">Rice weevil</name>
    <name type="synonym">Curculio oryzae</name>
    <dbReference type="NCBI Taxonomy" id="7048"/>
    <lineage>
        <taxon>Eukaryota</taxon>
        <taxon>Metazoa</taxon>
        <taxon>Ecdysozoa</taxon>
        <taxon>Arthropoda</taxon>
        <taxon>Hexapoda</taxon>
        <taxon>Insecta</taxon>
        <taxon>Pterygota</taxon>
        <taxon>Neoptera</taxon>
        <taxon>Endopterygota</taxon>
        <taxon>Coleoptera</taxon>
        <taxon>Polyphaga</taxon>
        <taxon>Cucujiformia</taxon>
        <taxon>Curculionidae</taxon>
        <taxon>Dryophthorinae</taxon>
        <taxon>Sitophilus</taxon>
    </lineage>
</organism>
<dbReference type="InterPro" id="IPR043504">
    <property type="entry name" value="Peptidase_S1_PA_chymotrypsin"/>
</dbReference>
<evidence type="ECO:0000256" key="7">
    <source>
        <dbReference type="RuleBase" id="RU363034"/>
    </source>
</evidence>
<keyword evidence="12" id="KW-1185">Reference proteome</keyword>
<evidence type="ECO:0000256" key="1">
    <source>
        <dbReference type="ARBA" id="ARBA00022670"/>
    </source>
</evidence>
<dbReference type="FunFam" id="2.40.10.10:FF:000002">
    <property type="entry name" value="Transmembrane protease serine"/>
    <property type="match status" value="1"/>
</dbReference>
<dbReference type="InterPro" id="IPR018114">
    <property type="entry name" value="TRYPSIN_HIS"/>
</dbReference>
<evidence type="ECO:0000259" key="11">
    <source>
        <dbReference type="PROSITE" id="PS51888"/>
    </source>
</evidence>
<reference evidence="13" key="1">
    <citation type="submission" date="2025-08" db="UniProtKB">
        <authorList>
            <consortium name="RefSeq"/>
        </authorList>
    </citation>
    <scope>IDENTIFICATION</scope>
    <source>
        <tissue evidence="13">Gonads</tissue>
    </source>
</reference>
<keyword evidence="3 7" id="KW-0378">Hydrolase</keyword>
<feature type="region of interest" description="Disordered" evidence="9">
    <location>
        <begin position="89"/>
        <end position="114"/>
    </location>
</feature>
<proteinExistence type="inferred from homology"/>
<dbReference type="InterPro" id="IPR038565">
    <property type="entry name" value="CLIP_sf"/>
</dbReference>
<dbReference type="Pfam" id="PF12032">
    <property type="entry name" value="CLIP"/>
    <property type="match status" value="1"/>
</dbReference>
<evidence type="ECO:0000313" key="12">
    <source>
        <dbReference type="Proteomes" id="UP000504635"/>
    </source>
</evidence>
<accession>A0A6J2XZA8</accession>
<evidence type="ECO:0000256" key="6">
    <source>
        <dbReference type="ARBA" id="ARBA00024195"/>
    </source>
</evidence>
<sequence length="376" mass="41205">MYFRNSTRICVIFLYVLFVYFARIKALDEGAECNIPNGQNGLCTPIPKCQFVLNLLKPKLLSKETVTFLQALKCGNVGSTVLVCCPSSNVRSPTNPDEPIGPEPNIDSSGEKPSGLLAPPECGLSPLSTPKIVGGINAHLGDFPWMVALGFKNTRNPQQPRWLCGGTLITKNHVLTAAHCVRDDLYLARVGEINLYKDDDGAHPVDIPIAKRIVHEGYAQNRYLFDIAILVLSRNIDGIENTGPICLPWESDLRTMSYLNHHLYITGWGSTIHRGPTTDVLQVTNVPIIENSRCKEQYTGLSDINDTVLCAGVGKKDACGGDSGGPLMYGKKTDDNEIGFYLVGVISYGSGCANPNYAGVYARVTFFIDWIREHII</sequence>
<dbReference type="Proteomes" id="UP000504635">
    <property type="component" value="Unplaced"/>
</dbReference>
<dbReference type="SMART" id="SM00020">
    <property type="entry name" value="Tryp_SPc"/>
    <property type="match status" value="1"/>
</dbReference>
<comment type="subcellular location">
    <subcellularLocation>
        <location evidence="8">Secreted</location>
    </subcellularLocation>
</comment>
<keyword evidence="8" id="KW-0964">Secreted</keyword>
<keyword evidence="2 8" id="KW-0732">Signal</keyword>
<evidence type="ECO:0000256" key="2">
    <source>
        <dbReference type="ARBA" id="ARBA00022729"/>
    </source>
</evidence>
<dbReference type="PROSITE" id="PS00134">
    <property type="entry name" value="TRYPSIN_HIS"/>
    <property type="match status" value="1"/>
</dbReference>
<dbReference type="GeneID" id="115882279"/>
<feature type="signal peptide" evidence="8">
    <location>
        <begin position="1"/>
        <end position="26"/>
    </location>
</feature>
<dbReference type="InterPro" id="IPR033116">
    <property type="entry name" value="TRYPSIN_SER"/>
</dbReference>
<name>A0A6J2XZA8_SITOR</name>
<dbReference type="FunCoup" id="A0A6J2XZA8">
    <property type="interactions" value="2"/>
</dbReference>
<keyword evidence="5" id="KW-1015">Disulfide bond</keyword>
<dbReference type="InterPro" id="IPR022700">
    <property type="entry name" value="CLIP"/>
</dbReference>
<evidence type="ECO:0000256" key="9">
    <source>
        <dbReference type="SAM" id="MobiDB-lite"/>
    </source>
</evidence>
<dbReference type="RefSeq" id="XP_030756105.1">
    <property type="nucleotide sequence ID" value="XM_030900245.1"/>
</dbReference>
<dbReference type="InterPro" id="IPR001314">
    <property type="entry name" value="Peptidase_S1A"/>
</dbReference>
<dbReference type="Gene3D" id="2.40.10.10">
    <property type="entry name" value="Trypsin-like serine proteases"/>
    <property type="match status" value="1"/>
</dbReference>